<dbReference type="PANTHER" id="PTHR47236">
    <property type="entry name" value="GENE, 32742-RELATED-RELATED"/>
    <property type="match status" value="1"/>
</dbReference>
<keyword evidence="1" id="KW-0175">Coiled coil</keyword>
<gene>
    <name evidence="4" type="ORF">PoB_005325800</name>
</gene>
<name>A0AAV4C4B2_9GAST</name>
<feature type="compositionally biased region" description="Basic and acidic residues" evidence="2">
    <location>
        <begin position="359"/>
        <end position="370"/>
    </location>
</feature>
<sequence length="2693" mass="301723">MFFSVTNTYYPIYDVNNLYNTNSNFDYGGFRALIEAQAQTATSATLFAYKFTDPGVYSFYLSTDINKKMYISVMPQNVQCTSTGPFYPTTPTNIVASGISVSDSILKDPDWLIIFILLACALLATIIMLIILILFRKYGWSKTSYLYPFYRIMANHYNFDDYSSKGSTVYPVRKYHRNLHALTAAESGTDLALQSAVLDAGAVEVKNDDFWDYDRQVDLEGFDSGRVYDTLDRQARGVTQTIGQHKDSMKLMYQRLADQSESLKGLWAAKMNLKGTSGLATDDDLAEYERRLESLDLELERRKDLGRQFQAVLDRQAVLQEDDEASREKHQVSFQTSLREASRLLTQHLTHLQQSGDSTHSDDSEGRRRMHEAVDQRVALLLEKMADDSKAECKRTGAWGVLGEGIGGQLVEPGSNRPLTRSDLFTDTMNVKATNLIYTDEVTGLVKPKLGVQMVTADGMMMSVPRDCFLHPQTGRVLPIQGNVAFDPVTSRLVFVVDSATGEATRSDDPYIPYVPYPTDPKTGQRVDTRLKPMTNKTDLRWGLPMSDPALGLHVPILAMTTGSVIPVGGVHVDPVTGLPVPIELGSMMADPNSGQAVPILAVTLDPETGVVVPIGGTKEGGHSTAHLPIIPGDDYVDPTSRRSVRVHSGHLAQGTVSPSAGSYQALLDSTVLACEVRAIDAVREFKDALYAAGLRGGSVNVRHEEANMAAALKEVAKTREKMKALRLRSLHDIERRKERAAILAATGGSPGMYEFTKTGQLLPILIGTTMLDPSGSGLDVPILGAERDIKSGRVVPLAGSMEDPEGGGLVPITIGRKAVDPVSGELSPVIGVRRSTDTKMAIPVTLSSAAHRKPRPPPGALALLEEELVARRGYWRRQRAREGETTLKQHELAVELMFFMDDVSTTSVQKSLDHLDTLIQQLSEAARAECQRRGAATSEISASGLLPAHITAILTAGDKVEAERDEAHIAMHTRFSELVRKFFGKLRSEEDHHRGRMEGLEGAMNVDAENMAIQRYRQAKLRLQGELREQLKTRVETLDEGHSSLEYAREFSELCAKEAKVVLTRSAFLAGDYDAQLTGVYGDVTDAAGQDSELIPLLRQLIAMLEAGGPFYLSPDFINFINNGGNTASSTTNNNITNINISGISGASAIHTLSERQPDGRREARTDTTLNVRGAAPDNKASPRGPADGWAGPAMQNTGVVVIGDMSRAKTQGTLTDEEQADRKRFLWEKQAYEAARLENDLHNAEVQTMNETVTQVEAEKEAAGEKLAEELKRKLAKLGPGQDAEKERLILEYKQNMADLDQRLENQKQAQLEEIRAKLLNRRRRERKELHAAHIAEAQGYGISAEEVPDIPALSHDEMDADLKRLQEEQEKLNSEVKMANIRRIDSYSDEIDLDLNPEFYRNLGLSSDELDRFMKLVREKTFSTALANTLVTKLKARRESKLSPEEEEERRASMDAREVAGEADSKSEDQRLMRVLVENEKDQQRLAEQEALQEILRNATDEERARIMAQFEDQRRRLNERLSDQKEADLDKVKAKVAARKRMREQLGKDKAVEKELDRMTKAHVASDDPEAVELMTNISDQMTSEKLTNQQQALIDDQLKRQEALDRQFAEDGRKLDRELEEERTRQNSTVDEQIDQQMKLVLDGHKAKFDRDILLQGKKLSKEEYQKLLEKFHAEQETLRKNMEDERGRQKKTLDQKLEERRAKRKQQLQEGHDLDLAEELVKQQQERDALNDKLSKEVEGSALKSSLKGKNGKQAENMIYAVLRQRHTREAIHLEEQLALARVAAIKKARAAAEEMREKERERLLSAFEQEMLELMGNAGSLSHQELEDKRAQLQAAQKKQLSEFDELTTRLVDKAEKDILPELDISETNSRLELKEKQLQELADAMRKFSPVDELRKKYAEEAKRAKDEMERYKKEVLSKMKKELDRQKEEQRKREEERRHKMMAQLKQLEKDLEEEHKREVERQKERAAEKERLRAQQLEERKKREKEEIEKANLSEEEKKRLLKEHGDNMKQLEASLKQEQAKSESNLAAKLEARRQRRKGAAVAALERVSQHDLDDQRRRELDMDASSALLFGGVTKEEGAKLGSSPTSGSGGQGSSFQGFQSSGQAEQDWVNLLMMSPLFKQISDLEDLLAKADTTPGAASSSASTGPSSMVYGADYTKAYIDVKDAQWVCKGDLTPVDISAISPSQFVIYRFGVFLTRLLHQTIDTPEVTLLLASNLPPNNYSKNAFRNSIFYEHAKKILFIRRERMDSIGEFVMVIVHSLAHIKSGDLTDDSRPLFMRDFYKALRVVCQDMFFSRSRNTPASHGLIGSSPADDKTKEDTRPVLERALTGVRSMDDRTNVVSELLDVKVNTSEYTSQKMSQRLYGYESLASNARLRQQLAARGGYSTSGDFIASRMAELKGQKSPLANPTRSPVKRMRPAQTISSPRELLGSQIVSLRTKSDGVNEELAKVMKAESEIREGMTSLPESSDKLSDLRERLTTTLVRKEELIRTVTVLEDEIAQKEKAAKKKKYAWDVFIVIKNDDDGACDDDNDHDDDDGGGGFGDGDYDDDHDDDDVLVAVVGGGRGYGSGGDDDNDGGGEFDDGDYDDDHDDDDVLIVVVGGCRGYGSGGDDDDDDGNDHVDDFEDDENGDDNHDKTFANNNKYKHKNNISNKQQQQQQQKNDNNTKQNTITKIAKTQQQ</sequence>
<feature type="coiled-coil region" evidence="1">
    <location>
        <begin position="702"/>
        <end position="729"/>
    </location>
</feature>
<feature type="region of interest" description="Disordered" evidence="2">
    <location>
        <begin position="1925"/>
        <end position="2009"/>
    </location>
</feature>
<reference evidence="4 5" key="1">
    <citation type="journal article" date="2021" name="Elife">
        <title>Chloroplast acquisition without the gene transfer in kleptoplastic sea slugs, Plakobranchus ocellatus.</title>
        <authorList>
            <person name="Maeda T."/>
            <person name="Takahashi S."/>
            <person name="Yoshida T."/>
            <person name="Shimamura S."/>
            <person name="Takaki Y."/>
            <person name="Nagai Y."/>
            <person name="Toyoda A."/>
            <person name="Suzuki Y."/>
            <person name="Arimoto A."/>
            <person name="Ishii H."/>
            <person name="Satoh N."/>
            <person name="Nishiyama T."/>
            <person name="Hasebe M."/>
            <person name="Maruyama T."/>
            <person name="Minagawa J."/>
            <person name="Obokata J."/>
            <person name="Shigenobu S."/>
        </authorList>
    </citation>
    <scope>NUCLEOTIDE SEQUENCE [LARGE SCALE GENOMIC DNA]</scope>
</reference>
<feature type="region of interest" description="Disordered" evidence="2">
    <location>
        <begin position="350"/>
        <end position="370"/>
    </location>
</feature>
<feature type="region of interest" description="Disordered" evidence="2">
    <location>
        <begin position="1684"/>
        <end position="1717"/>
    </location>
</feature>
<feature type="compositionally biased region" description="Acidic residues" evidence="2">
    <location>
        <begin position="2584"/>
        <end position="2608"/>
    </location>
</feature>
<evidence type="ECO:0000313" key="4">
    <source>
        <dbReference type="EMBL" id="GFO26753.1"/>
    </source>
</evidence>
<feature type="region of interest" description="Disordered" evidence="2">
    <location>
        <begin position="1440"/>
        <end position="1470"/>
    </location>
</feature>
<feature type="coiled-coil region" evidence="1">
    <location>
        <begin position="1241"/>
        <end position="1331"/>
    </location>
</feature>
<keyword evidence="3" id="KW-1133">Transmembrane helix</keyword>
<feature type="transmembrane region" description="Helical" evidence="3">
    <location>
        <begin position="111"/>
        <end position="135"/>
    </location>
</feature>
<proteinExistence type="predicted"/>
<comment type="caution">
    <text evidence="4">The sequence shown here is derived from an EMBL/GenBank/DDBJ whole genome shotgun (WGS) entry which is preliminary data.</text>
</comment>
<feature type="compositionally biased region" description="Acidic residues" evidence="2">
    <location>
        <begin position="2623"/>
        <end position="2643"/>
    </location>
</feature>
<feature type="compositionally biased region" description="Basic and acidic residues" evidence="2">
    <location>
        <begin position="1155"/>
        <end position="1167"/>
    </location>
</feature>
<feature type="compositionally biased region" description="Acidic residues" evidence="2">
    <location>
        <begin position="2537"/>
        <end position="2551"/>
    </location>
</feature>
<feature type="compositionally biased region" description="Low complexity" evidence="2">
    <location>
        <begin position="2662"/>
        <end position="2693"/>
    </location>
</feature>
<keyword evidence="3" id="KW-0472">Membrane</keyword>
<feature type="region of interest" description="Disordered" evidence="2">
    <location>
        <begin position="2537"/>
        <end position="2693"/>
    </location>
</feature>
<feature type="compositionally biased region" description="Gly residues" evidence="2">
    <location>
        <begin position="2574"/>
        <end position="2583"/>
    </location>
</feature>
<evidence type="ECO:0000256" key="3">
    <source>
        <dbReference type="SAM" id="Phobius"/>
    </source>
</evidence>
<feature type="compositionally biased region" description="Basic and acidic residues" evidence="2">
    <location>
        <begin position="1733"/>
        <end position="1745"/>
    </location>
</feature>
<evidence type="ECO:0000256" key="2">
    <source>
        <dbReference type="SAM" id="MobiDB-lite"/>
    </source>
</evidence>
<feature type="region of interest" description="Disordered" evidence="2">
    <location>
        <begin position="1733"/>
        <end position="1756"/>
    </location>
</feature>
<keyword evidence="5" id="KW-1185">Reference proteome</keyword>
<protein>
    <submittedName>
        <fullName evidence="4">Cytadherence high molecular weight protein 2</fullName>
    </submittedName>
</protein>
<dbReference type="EMBL" id="BLXT01005858">
    <property type="protein sequence ID" value="GFO26753.1"/>
    <property type="molecule type" value="Genomic_DNA"/>
</dbReference>
<feature type="coiled-coil region" evidence="1">
    <location>
        <begin position="1358"/>
        <end position="1385"/>
    </location>
</feature>
<feature type="compositionally biased region" description="Acidic residues" evidence="2">
    <location>
        <begin position="2558"/>
        <end position="2569"/>
    </location>
</feature>
<keyword evidence="3" id="KW-0812">Transmembrane</keyword>
<feature type="compositionally biased region" description="Basic and acidic residues" evidence="2">
    <location>
        <begin position="1925"/>
        <end position="1947"/>
    </location>
</feature>
<feature type="region of interest" description="Disordered" evidence="2">
    <location>
        <begin position="1155"/>
        <end position="1194"/>
    </location>
</feature>
<dbReference type="PANTHER" id="PTHR47236:SF4">
    <property type="entry name" value="GENE 9195-RELATED"/>
    <property type="match status" value="1"/>
</dbReference>
<evidence type="ECO:0000313" key="5">
    <source>
        <dbReference type="Proteomes" id="UP000735302"/>
    </source>
</evidence>
<feature type="compositionally biased region" description="Basic and acidic residues" evidence="2">
    <location>
        <begin position="1956"/>
        <end position="2009"/>
    </location>
</feature>
<feature type="region of interest" description="Disordered" evidence="2">
    <location>
        <begin position="1616"/>
        <end position="1635"/>
    </location>
</feature>
<feature type="compositionally biased region" description="Basic and acidic residues" evidence="2">
    <location>
        <begin position="1684"/>
        <end position="1707"/>
    </location>
</feature>
<organism evidence="4 5">
    <name type="scientific">Plakobranchus ocellatus</name>
    <dbReference type="NCBI Taxonomy" id="259542"/>
    <lineage>
        <taxon>Eukaryota</taxon>
        <taxon>Metazoa</taxon>
        <taxon>Spiralia</taxon>
        <taxon>Lophotrochozoa</taxon>
        <taxon>Mollusca</taxon>
        <taxon>Gastropoda</taxon>
        <taxon>Heterobranchia</taxon>
        <taxon>Euthyneura</taxon>
        <taxon>Panpulmonata</taxon>
        <taxon>Sacoglossa</taxon>
        <taxon>Placobranchoidea</taxon>
        <taxon>Plakobranchidae</taxon>
        <taxon>Plakobranchus</taxon>
    </lineage>
</organism>
<dbReference type="Proteomes" id="UP000735302">
    <property type="component" value="Unassembled WGS sequence"/>
</dbReference>
<evidence type="ECO:0000256" key="1">
    <source>
        <dbReference type="SAM" id="Coils"/>
    </source>
</evidence>
<feature type="compositionally biased region" description="Basic and acidic residues" evidence="2">
    <location>
        <begin position="1616"/>
        <end position="1630"/>
    </location>
</feature>
<feature type="region of interest" description="Disordered" evidence="2">
    <location>
        <begin position="2089"/>
        <end position="2112"/>
    </location>
</feature>
<accession>A0AAV4C4B2</accession>